<dbReference type="Proteomes" id="UP000034076">
    <property type="component" value="Unassembled WGS sequence"/>
</dbReference>
<feature type="compositionally biased region" description="Low complexity" evidence="1">
    <location>
        <begin position="1"/>
        <end position="13"/>
    </location>
</feature>
<accession>A0A0M2NJC9</accession>
<feature type="region of interest" description="Disordered" evidence="1">
    <location>
        <begin position="1"/>
        <end position="20"/>
    </location>
</feature>
<protein>
    <recommendedName>
        <fullName evidence="4">Zinc ribbon domain-containing protein</fullName>
    </recommendedName>
</protein>
<dbReference type="RefSeq" id="WP_046444210.1">
    <property type="nucleotide sequence ID" value="NZ_CAUERS010000016.1"/>
</dbReference>
<evidence type="ECO:0008006" key="4">
    <source>
        <dbReference type="Google" id="ProtNLM"/>
    </source>
</evidence>
<dbReference type="EMBL" id="LAYJ01000112">
    <property type="protein sequence ID" value="KKI50360.1"/>
    <property type="molecule type" value="Genomic_DNA"/>
</dbReference>
<keyword evidence="3" id="KW-1185">Reference proteome</keyword>
<dbReference type="AlphaFoldDB" id="A0A0M2NJC9"/>
<evidence type="ECO:0000313" key="3">
    <source>
        <dbReference type="Proteomes" id="UP000034076"/>
    </source>
</evidence>
<dbReference type="OrthoDB" id="2087744at2"/>
<comment type="caution">
    <text evidence="2">The sequence shown here is derived from an EMBL/GenBank/DDBJ whole genome shotgun (WGS) entry which is preliminary data.</text>
</comment>
<sequence>MATKTVKDTTAAKTVKEAGEKAAKTAKAASEKAAKATKDAGQAVGEAAVKAASKAKEGLMAFGSTVASKSREFMEVAKLNNQKTAKQKELEDAYKKLGEMAYTKGRLRGDMAEVGKEIKQIYTELQQIEVAINCAQSTKECKGCGQKNHVGDNYCSNCGEKQ</sequence>
<dbReference type="STRING" id="270498.CHK_2423"/>
<gene>
    <name evidence="2" type="ORF">CHK_2423</name>
</gene>
<evidence type="ECO:0000313" key="2">
    <source>
        <dbReference type="EMBL" id="KKI50360.1"/>
    </source>
</evidence>
<name>A0A0M2NJC9_9FIRM</name>
<reference evidence="2 3" key="1">
    <citation type="submission" date="2015-04" db="EMBL/GenBank/DDBJ databases">
        <title>Draft genome sequence of bacteremic isolate Catabacter hongkongensis type strain HKU16T.</title>
        <authorList>
            <person name="Lau S.K."/>
            <person name="Teng J.L."/>
            <person name="Huang Y."/>
            <person name="Curreem S.O."/>
            <person name="Tsui S.K."/>
            <person name="Woo P.C."/>
        </authorList>
    </citation>
    <scope>NUCLEOTIDE SEQUENCE [LARGE SCALE GENOMIC DNA]</scope>
    <source>
        <strain evidence="2 3">HKU16</strain>
    </source>
</reference>
<proteinExistence type="predicted"/>
<evidence type="ECO:0000256" key="1">
    <source>
        <dbReference type="SAM" id="MobiDB-lite"/>
    </source>
</evidence>
<organism evidence="2 3">
    <name type="scientific">Christensenella hongkongensis</name>
    <dbReference type="NCBI Taxonomy" id="270498"/>
    <lineage>
        <taxon>Bacteria</taxon>
        <taxon>Bacillati</taxon>
        <taxon>Bacillota</taxon>
        <taxon>Clostridia</taxon>
        <taxon>Christensenellales</taxon>
        <taxon>Christensenellaceae</taxon>
        <taxon>Christensenella</taxon>
    </lineage>
</organism>